<accession>A0A9N7VCA7</accession>
<protein>
    <submittedName>
        <fullName evidence="2">Uncharacterized protein</fullName>
    </submittedName>
</protein>
<reference evidence="2" key="1">
    <citation type="submission" date="2020-03" db="EMBL/GenBank/DDBJ databases">
        <authorList>
            <person name="Weist P."/>
        </authorList>
    </citation>
    <scope>NUCLEOTIDE SEQUENCE</scope>
</reference>
<evidence type="ECO:0000313" key="3">
    <source>
        <dbReference type="Proteomes" id="UP001153269"/>
    </source>
</evidence>
<dbReference type="Proteomes" id="UP001153269">
    <property type="component" value="Unassembled WGS sequence"/>
</dbReference>
<organism evidence="2 3">
    <name type="scientific">Pleuronectes platessa</name>
    <name type="common">European plaice</name>
    <dbReference type="NCBI Taxonomy" id="8262"/>
    <lineage>
        <taxon>Eukaryota</taxon>
        <taxon>Metazoa</taxon>
        <taxon>Chordata</taxon>
        <taxon>Craniata</taxon>
        <taxon>Vertebrata</taxon>
        <taxon>Euteleostomi</taxon>
        <taxon>Actinopterygii</taxon>
        <taxon>Neopterygii</taxon>
        <taxon>Teleostei</taxon>
        <taxon>Neoteleostei</taxon>
        <taxon>Acanthomorphata</taxon>
        <taxon>Carangaria</taxon>
        <taxon>Pleuronectiformes</taxon>
        <taxon>Pleuronectoidei</taxon>
        <taxon>Pleuronectidae</taxon>
        <taxon>Pleuronectes</taxon>
    </lineage>
</organism>
<dbReference type="EMBL" id="CADEAL010003813">
    <property type="protein sequence ID" value="CAB1445884.1"/>
    <property type="molecule type" value="Genomic_DNA"/>
</dbReference>
<feature type="region of interest" description="Disordered" evidence="1">
    <location>
        <begin position="1"/>
        <end position="28"/>
    </location>
</feature>
<gene>
    <name evidence="2" type="ORF">PLEPLA_LOCUS33627</name>
</gene>
<name>A0A9N7VCA7_PLEPL</name>
<sequence>MASASDGAGMRGGGSRSSEERALQPPAAQSLSISRAARCSALRSGHTRTGHCVSGCEGGVAAERRCIVNLRSGGAGCTGRVCSGCGDSRRESFDTRGRSSERKLLELVESGRTPLIRVLEGRSVHVQREVTGELWKHSLASVTRRAPASYAPFTGSHKGREALPALISFLTHTSPGTEQGHFSSSMPPPMDESSRACDALLDDNKHIKKSVYMYSDSRRRRRPAVGGEQCWGGGIAVAANAMLPVQWGRRIQYHSISPSSHSLSVSLHLALLSLSLSITPSRPPLTLPQYHSISLCFQSVAVEGRSLPQQGSGHTE</sequence>
<keyword evidence="3" id="KW-1185">Reference proteome</keyword>
<evidence type="ECO:0000256" key="1">
    <source>
        <dbReference type="SAM" id="MobiDB-lite"/>
    </source>
</evidence>
<evidence type="ECO:0000313" key="2">
    <source>
        <dbReference type="EMBL" id="CAB1445884.1"/>
    </source>
</evidence>
<comment type="caution">
    <text evidence="2">The sequence shown here is derived from an EMBL/GenBank/DDBJ whole genome shotgun (WGS) entry which is preliminary data.</text>
</comment>
<proteinExistence type="predicted"/>
<dbReference type="AlphaFoldDB" id="A0A9N7VCA7"/>